<evidence type="ECO:0000256" key="3">
    <source>
        <dbReference type="ARBA" id="ARBA00022679"/>
    </source>
</evidence>
<evidence type="ECO:0000256" key="6">
    <source>
        <dbReference type="ARBA" id="ARBA00047604"/>
    </source>
</evidence>
<feature type="domain" description="O-acyltransferase WSD1-like N-terminal" evidence="9">
    <location>
        <begin position="115"/>
        <end position="185"/>
    </location>
</feature>
<evidence type="ECO:0000313" key="12">
    <source>
        <dbReference type="Proteomes" id="UP001295684"/>
    </source>
</evidence>
<dbReference type="EMBL" id="CAMPGE010008549">
    <property type="protein sequence ID" value="CAI2367443.1"/>
    <property type="molecule type" value="Genomic_DNA"/>
</dbReference>
<dbReference type="Pfam" id="PF03007">
    <property type="entry name" value="WS_DGAT_cat"/>
    <property type="match status" value="1"/>
</dbReference>
<feature type="transmembrane region" description="Helical" evidence="8">
    <location>
        <begin position="153"/>
        <end position="173"/>
    </location>
</feature>
<proteinExistence type="inferred from homology"/>
<evidence type="ECO:0000256" key="5">
    <source>
        <dbReference type="ARBA" id="ARBA00024360"/>
    </source>
</evidence>
<sequence length="451" mass="52519">MVHFCGVIPTVLTLTIGFYCLSIILNKFGYQFATGQDVQFFFNSGAESAYCMGIIELEKVKAKVLKTECLHRKGLHNVRKMRQVPFNFLGIHFWKDIDPEVAIEQFQIIDDKFSTRDDVINHCNEWASTNISMDKPQWEMRFKEDYTKDTSLLLMKAHHSFTDGVGIVTLFAFLNDESLCPKMMPVNKDFSSIQTFLLVLFTPVALLLQYLVILFHKVHKSTRMIHTPDGKLSSETVLLLSKTFDFEDIRKCYKKYEKTTFNNYLMGVLSKSIHSWFVKNNVEAPDNLLMACPVSMKGFPKSVEEIDMNNYTSNITIQLPILKDMNESLKITKERFAQFFKLYYLFPTVYFQHLFRYIPKKIGTYLYNRFTKEVDIILTNVNGPKEPIYLCNKKIMSITPFLTTFSTIDLIIICFSYNKKIGFQIFADKNIQMDPRELRDLLESNFDGHMA</sequence>
<comment type="pathway">
    <text evidence="1">Glycerolipid metabolism; triacylglycerol biosynthesis.</text>
</comment>
<evidence type="ECO:0000256" key="2">
    <source>
        <dbReference type="ARBA" id="ARBA00005189"/>
    </source>
</evidence>
<dbReference type="PANTHER" id="PTHR31650">
    <property type="entry name" value="O-ACYLTRANSFERASE (WSD1-LIKE) FAMILY PROTEIN"/>
    <property type="match status" value="1"/>
</dbReference>
<feature type="transmembrane region" description="Helical" evidence="8">
    <location>
        <begin position="193"/>
        <end position="215"/>
    </location>
</feature>
<dbReference type="PANTHER" id="PTHR31650:SF1">
    <property type="entry name" value="WAX ESTER SYNTHASE_DIACYLGLYCEROL ACYLTRANSFERASE 4-RELATED"/>
    <property type="match status" value="1"/>
</dbReference>
<keyword evidence="4" id="KW-0012">Acyltransferase</keyword>
<keyword evidence="3" id="KW-0808">Transferase</keyword>
<name>A0AAD1UHN6_EUPCR</name>
<dbReference type="GO" id="GO:0047196">
    <property type="term" value="F:long-chain-alcohol O-fatty-acyltransferase activity"/>
    <property type="evidence" value="ECO:0007669"/>
    <property type="project" value="UniProtKB-EC"/>
</dbReference>
<organism evidence="11 12">
    <name type="scientific">Euplotes crassus</name>
    <dbReference type="NCBI Taxonomy" id="5936"/>
    <lineage>
        <taxon>Eukaryota</taxon>
        <taxon>Sar</taxon>
        <taxon>Alveolata</taxon>
        <taxon>Ciliophora</taxon>
        <taxon>Intramacronucleata</taxon>
        <taxon>Spirotrichea</taxon>
        <taxon>Hypotrichia</taxon>
        <taxon>Euplotida</taxon>
        <taxon>Euplotidae</taxon>
        <taxon>Moneuplotes</taxon>
    </lineage>
</organism>
<comment type="catalytic activity">
    <reaction evidence="6">
        <text>a long chain fatty alcohol + a fatty acyl-CoA = a long-chain alcohol wax ester + CoA</text>
        <dbReference type="Rhea" id="RHEA:38443"/>
        <dbReference type="ChEBI" id="CHEBI:17135"/>
        <dbReference type="ChEBI" id="CHEBI:57287"/>
        <dbReference type="ChEBI" id="CHEBI:77636"/>
        <dbReference type="ChEBI" id="CHEBI:235323"/>
        <dbReference type="EC" id="2.3.1.75"/>
    </reaction>
</comment>
<reference evidence="11" key="1">
    <citation type="submission" date="2023-07" db="EMBL/GenBank/DDBJ databases">
        <authorList>
            <consortium name="AG Swart"/>
            <person name="Singh M."/>
            <person name="Singh A."/>
            <person name="Seah K."/>
            <person name="Emmerich C."/>
        </authorList>
    </citation>
    <scope>NUCLEOTIDE SEQUENCE</scope>
    <source>
        <strain evidence="11">DP1</strain>
    </source>
</reference>
<dbReference type="InterPro" id="IPR004255">
    <property type="entry name" value="O-acyltransferase_WSD1_N"/>
</dbReference>
<dbReference type="InterPro" id="IPR009721">
    <property type="entry name" value="O-acyltransferase_WSD1_C"/>
</dbReference>
<dbReference type="GO" id="GO:0019432">
    <property type="term" value="P:triglyceride biosynthetic process"/>
    <property type="evidence" value="ECO:0007669"/>
    <property type="project" value="TreeGrafter"/>
</dbReference>
<keyword evidence="12" id="KW-1185">Reference proteome</keyword>
<comment type="catalytic activity">
    <reaction evidence="7">
        <text>an acyl-CoA + a 1,2-diacyl-sn-glycerol = a triacyl-sn-glycerol + CoA</text>
        <dbReference type="Rhea" id="RHEA:10868"/>
        <dbReference type="ChEBI" id="CHEBI:17815"/>
        <dbReference type="ChEBI" id="CHEBI:57287"/>
        <dbReference type="ChEBI" id="CHEBI:58342"/>
        <dbReference type="ChEBI" id="CHEBI:64615"/>
        <dbReference type="EC" id="2.3.1.20"/>
    </reaction>
</comment>
<keyword evidence="8" id="KW-0472">Membrane</keyword>
<protein>
    <recommendedName>
        <fullName evidence="13">Diacylglycerol O-acyltransferase</fullName>
    </recommendedName>
</protein>
<comment type="pathway">
    <text evidence="2">Lipid metabolism.</text>
</comment>
<dbReference type="AlphaFoldDB" id="A0AAD1UHN6"/>
<evidence type="ECO:0000256" key="7">
    <source>
        <dbReference type="ARBA" id="ARBA00048109"/>
    </source>
</evidence>
<comment type="similarity">
    <text evidence="5">In the N-terminal section; belongs to the long-chain O-acyltransferase family.</text>
</comment>
<evidence type="ECO:0000313" key="11">
    <source>
        <dbReference type="EMBL" id="CAI2367443.1"/>
    </source>
</evidence>
<comment type="caution">
    <text evidence="11">The sequence shown here is derived from an EMBL/GenBank/DDBJ whole genome shotgun (WGS) entry which is preliminary data.</text>
</comment>
<feature type="domain" description="O-acyltransferase WSD1 C-terminal" evidence="10">
    <location>
        <begin position="310"/>
        <end position="447"/>
    </location>
</feature>
<dbReference type="Pfam" id="PF06974">
    <property type="entry name" value="WS_DGAT_C"/>
    <property type="match status" value="1"/>
</dbReference>
<feature type="transmembrane region" description="Helical" evidence="8">
    <location>
        <begin position="6"/>
        <end position="25"/>
    </location>
</feature>
<keyword evidence="8" id="KW-0812">Transmembrane</keyword>
<gene>
    <name evidence="11" type="ORF">ECRASSUSDP1_LOCUS8728</name>
</gene>
<evidence type="ECO:0000256" key="1">
    <source>
        <dbReference type="ARBA" id="ARBA00004771"/>
    </source>
</evidence>
<dbReference type="InterPro" id="IPR045034">
    <property type="entry name" value="O-acyltransferase_WSD1-like"/>
</dbReference>
<evidence type="ECO:0008006" key="13">
    <source>
        <dbReference type="Google" id="ProtNLM"/>
    </source>
</evidence>
<evidence type="ECO:0000256" key="8">
    <source>
        <dbReference type="SAM" id="Phobius"/>
    </source>
</evidence>
<dbReference type="GO" id="GO:0005886">
    <property type="term" value="C:plasma membrane"/>
    <property type="evidence" value="ECO:0007669"/>
    <property type="project" value="TreeGrafter"/>
</dbReference>
<evidence type="ECO:0000256" key="4">
    <source>
        <dbReference type="ARBA" id="ARBA00023315"/>
    </source>
</evidence>
<dbReference type="GO" id="GO:0004144">
    <property type="term" value="F:diacylglycerol O-acyltransferase activity"/>
    <property type="evidence" value="ECO:0007669"/>
    <property type="project" value="UniProtKB-EC"/>
</dbReference>
<dbReference type="Proteomes" id="UP001295684">
    <property type="component" value="Unassembled WGS sequence"/>
</dbReference>
<evidence type="ECO:0000259" key="10">
    <source>
        <dbReference type="Pfam" id="PF06974"/>
    </source>
</evidence>
<evidence type="ECO:0000259" key="9">
    <source>
        <dbReference type="Pfam" id="PF03007"/>
    </source>
</evidence>
<accession>A0AAD1UHN6</accession>
<keyword evidence="8" id="KW-1133">Transmembrane helix</keyword>